<dbReference type="InterPro" id="IPR006094">
    <property type="entry name" value="Oxid_FAD_bind_N"/>
</dbReference>
<sequence>MRMPFRTVHNTDVAFALHTLTKAWCSFAVKCGGHSRNPDFSNSVGGVTINLRRMNSVKQRTNGSVAIIGGGAVLADVYTALDPHNISSVGGRVGTVVLADATFVTVNEYQHPDLYWALRGAGGGNFGVITSFLVRTFPQDPLYSGRRSWNDTYTPQVADAVFDMYTTNDTNAQVDFYYGYVQASDSFSVADSLRYLEAIQNPSSLCVHRSDTRRDVGWIGQHLFQTTTTYPSRQWFQQSLQIFCEEISCFRNVSDFNPQIISYTIPARAIRGMSDRGGNALGLADMEGPLLITFLSAGWVRAEDDALVGSFFDRVFARLEDKSRQLNVYHPYKYISHGRLGEDIFSSYGVENRERLVQVQESVDPKGIFTSSGLGRDGFKLRWMRICVNIFEAVQIARDS</sequence>
<keyword evidence="4" id="KW-0560">Oxidoreductase</keyword>
<feature type="domain" description="FAD linked oxidase N-terminal" evidence="5">
    <location>
        <begin position="10"/>
        <end position="86"/>
    </location>
</feature>
<keyword evidence="7" id="KW-1185">Reference proteome</keyword>
<dbReference type="Gene3D" id="3.40.462.20">
    <property type="match status" value="1"/>
</dbReference>
<evidence type="ECO:0000256" key="4">
    <source>
        <dbReference type="ARBA" id="ARBA00023002"/>
    </source>
</evidence>
<accession>A0A9P4LFI6</accession>
<dbReference type="EMBL" id="ML978365">
    <property type="protein sequence ID" value="KAF2023250.1"/>
    <property type="molecule type" value="Genomic_DNA"/>
</dbReference>
<dbReference type="InterPro" id="IPR016169">
    <property type="entry name" value="FAD-bd_PCMH_sub2"/>
</dbReference>
<dbReference type="GO" id="GO:0016491">
    <property type="term" value="F:oxidoreductase activity"/>
    <property type="evidence" value="ECO:0007669"/>
    <property type="project" value="UniProtKB-KW"/>
</dbReference>
<gene>
    <name evidence="6" type="ORF">EK21DRAFT_118957</name>
</gene>
<evidence type="ECO:0000256" key="3">
    <source>
        <dbReference type="ARBA" id="ARBA00022827"/>
    </source>
</evidence>
<dbReference type="AlphaFoldDB" id="A0A9P4LFI6"/>
<organism evidence="6 7">
    <name type="scientific">Setomelanomma holmii</name>
    <dbReference type="NCBI Taxonomy" id="210430"/>
    <lineage>
        <taxon>Eukaryota</taxon>
        <taxon>Fungi</taxon>
        <taxon>Dikarya</taxon>
        <taxon>Ascomycota</taxon>
        <taxon>Pezizomycotina</taxon>
        <taxon>Dothideomycetes</taxon>
        <taxon>Pleosporomycetidae</taxon>
        <taxon>Pleosporales</taxon>
        <taxon>Pleosporineae</taxon>
        <taxon>Phaeosphaeriaceae</taxon>
        <taxon>Setomelanomma</taxon>
    </lineage>
</organism>
<dbReference type="GO" id="GO:0050660">
    <property type="term" value="F:flavin adenine dinucleotide binding"/>
    <property type="evidence" value="ECO:0007669"/>
    <property type="project" value="InterPro"/>
</dbReference>
<dbReference type="OrthoDB" id="2151789at2759"/>
<dbReference type="Proteomes" id="UP000799777">
    <property type="component" value="Unassembled WGS sequence"/>
</dbReference>
<dbReference type="Gene3D" id="3.30.465.10">
    <property type="match status" value="2"/>
</dbReference>
<proteinExistence type="inferred from homology"/>
<reference evidence="6" key="1">
    <citation type="journal article" date="2020" name="Stud. Mycol.">
        <title>101 Dothideomycetes genomes: a test case for predicting lifestyles and emergence of pathogens.</title>
        <authorList>
            <person name="Haridas S."/>
            <person name="Albert R."/>
            <person name="Binder M."/>
            <person name="Bloem J."/>
            <person name="Labutti K."/>
            <person name="Salamov A."/>
            <person name="Andreopoulos B."/>
            <person name="Baker S."/>
            <person name="Barry K."/>
            <person name="Bills G."/>
            <person name="Bluhm B."/>
            <person name="Cannon C."/>
            <person name="Castanera R."/>
            <person name="Culley D."/>
            <person name="Daum C."/>
            <person name="Ezra D."/>
            <person name="Gonzalez J."/>
            <person name="Henrissat B."/>
            <person name="Kuo A."/>
            <person name="Liang C."/>
            <person name="Lipzen A."/>
            <person name="Lutzoni F."/>
            <person name="Magnuson J."/>
            <person name="Mondo S."/>
            <person name="Nolan M."/>
            <person name="Ohm R."/>
            <person name="Pangilinan J."/>
            <person name="Park H.-J."/>
            <person name="Ramirez L."/>
            <person name="Alfaro M."/>
            <person name="Sun H."/>
            <person name="Tritt A."/>
            <person name="Yoshinaga Y."/>
            <person name="Zwiers L.-H."/>
            <person name="Turgeon B."/>
            <person name="Goodwin S."/>
            <person name="Spatafora J."/>
            <person name="Crous P."/>
            <person name="Grigoriev I."/>
        </authorList>
    </citation>
    <scope>NUCLEOTIDE SEQUENCE</scope>
    <source>
        <strain evidence="6">CBS 110217</strain>
    </source>
</reference>
<dbReference type="PANTHER" id="PTHR42973:SF54">
    <property type="entry name" value="FAD-BINDING PCMH-TYPE DOMAIN-CONTAINING PROTEIN"/>
    <property type="match status" value="1"/>
</dbReference>
<comment type="similarity">
    <text evidence="1">Belongs to the oxygen-dependent FAD-linked oxidoreductase family.</text>
</comment>
<dbReference type="Pfam" id="PF01565">
    <property type="entry name" value="FAD_binding_4"/>
    <property type="match status" value="1"/>
</dbReference>
<dbReference type="InterPro" id="IPR036318">
    <property type="entry name" value="FAD-bd_PCMH-like_sf"/>
</dbReference>
<dbReference type="SUPFAM" id="SSF56176">
    <property type="entry name" value="FAD-binding/transporter-associated domain-like"/>
    <property type="match status" value="1"/>
</dbReference>
<protein>
    <submittedName>
        <fullName evidence="6">FAD-binding domain-containing protein</fullName>
    </submittedName>
</protein>
<evidence type="ECO:0000259" key="5">
    <source>
        <dbReference type="Pfam" id="PF01565"/>
    </source>
</evidence>
<dbReference type="InterPro" id="IPR050416">
    <property type="entry name" value="FAD-linked_Oxidoreductase"/>
</dbReference>
<keyword evidence="3" id="KW-0274">FAD</keyword>
<name>A0A9P4LFI6_9PLEO</name>
<comment type="caution">
    <text evidence="6">The sequence shown here is derived from an EMBL/GenBank/DDBJ whole genome shotgun (WGS) entry which is preliminary data.</text>
</comment>
<keyword evidence="2" id="KW-0285">Flavoprotein</keyword>
<evidence type="ECO:0000313" key="7">
    <source>
        <dbReference type="Proteomes" id="UP000799777"/>
    </source>
</evidence>
<evidence type="ECO:0000256" key="2">
    <source>
        <dbReference type="ARBA" id="ARBA00022630"/>
    </source>
</evidence>
<dbReference type="PANTHER" id="PTHR42973">
    <property type="entry name" value="BINDING OXIDOREDUCTASE, PUTATIVE (AFU_ORTHOLOGUE AFUA_1G17690)-RELATED"/>
    <property type="match status" value="1"/>
</dbReference>
<evidence type="ECO:0000313" key="6">
    <source>
        <dbReference type="EMBL" id="KAF2023250.1"/>
    </source>
</evidence>
<evidence type="ECO:0000256" key="1">
    <source>
        <dbReference type="ARBA" id="ARBA00005466"/>
    </source>
</evidence>